<keyword evidence="2" id="KW-1185">Reference proteome</keyword>
<reference evidence="1 2" key="1">
    <citation type="submission" date="2024-06" db="EMBL/GenBank/DDBJ databases">
        <title>The Natural Products Discovery Center: Release of the First 8490 Sequenced Strains for Exploring Actinobacteria Biosynthetic Diversity.</title>
        <authorList>
            <person name="Kalkreuter E."/>
            <person name="Kautsar S.A."/>
            <person name="Yang D."/>
            <person name="Bader C.D."/>
            <person name="Teijaro C.N."/>
            <person name="Fluegel L."/>
            <person name="Davis C.M."/>
            <person name="Simpson J.R."/>
            <person name="Lauterbach L."/>
            <person name="Steele A.D."/>
            <person name="Gui C."/>
            <person name="Meng S."/>
            <person name="Li G."/>
            <person name="Viehrig K."/>
            <person name="Ye F."/>
            <person name="Su P."/>
            <person name="Kiefer A.F."/>
            <person name="Nichols A."/>
            <person name="Cepeda A.J."/>
            <person name="Yan W."/>
            <person name="Fan B."/>
            <person name="Jiang Y."/>
            <person name="Adhikari A."/>
            <person name="Zheng C.-J."/>
            <person name="Schuster L."/>
            <person name="Cowan T.M."/>
            <person name="Smanski M.J."/>
            <person name="Chevrette M.G."/>
            <person name="De Carvalho L.P.S."/>
            <person name="Shen B."/>
        </authorList>
    </citation>
    <scope>NUCLEOTIDE SEQUENCE [LARGE SCALE GENOMIC DNA]</scope>
    <source>
        <strain evidence="1 2">NPDC050671</strain>
    </source>
</reference>
<proteinExistence type="predicted"/>
<evidence type="ECO:0000313" key="1">
    <source>
        <dbReference type="EMBL" id="MEV0362691.1"/>
    </source>
</evidence>
<comment type="caution">
    <text evidence="1">The sequence shown here is derived from an EMBL/GenBank/DDBJ whole genome shotgun (WGS) entry which is preliminary data.</text>
</comment>
<evidence type="ECO:0000313" key="2">
    <source>
        <dbReference type="Proteomes" id="UP001551658"/>
    </source>
</evidence>
<protein>
    <recommendedName>
        <fullName evidence="3">SUKH-4 immunity protein of toxin-antitoxin system</fullName>
    </recommendedName>
</protein>
<dbReference type="RefSeq" id="WP_357975637.1">
    <property type="nucleotide sequence ID" value="NZ_JBFAIH010000003.1"/>
</dbReference>
<dbReference type="Proteomes" id="UP001551658">
    <property type="component" value="Unassembled WGS sequence"/>
</dbReference>
<name>A0ABV3F4T6_9NOCA</name>
<organism evidence="1 2">
    <name type="scientific">Nocardia fusca</name>
    <dbReference type="NCBI Taxonomy" id="941183"/>
    <lineage>
        <taxon>Bacteria</taxon>
        <taxon>Bacillati</taxon>
        <taxon>Actinomycetota</taxon>
        <taxon>Actinomycetes</taxon>
        <taxon>Mycobacteriales</taxon>
        <taxon>Nocardiaceae</taxon>
        <taxon>Nocardia</taxon>
    </lineage>
</organism>
<accession>A0ABV3F4T6</accession>
<gene>
    <name evidence="1" type="ORF">AB0H72_08305</name>
</gene>
<dbReference type="EMBL" id="JBFAIH010000003">
    <property type="protein sequence ID" value="MEV0362691.1"/>
    <property type="molecule type" value="Genomic_DNA"/>
</dbReference>
<sequence>MELGEKAALVRPRMAELERNGWAHELGEPVRAEGLPPALADLYRHFNGLSTRIGLIDVRAAEDVLAELSRKGTGDLHEPTPNLLQFGNVCVSFVLCAGLDSGAVHLLDGDAYIDAVEQGKTLPTDPIAPNPVAFADAFLFGPRYRELIDLAGGYQAPEDEEEDEWRLLIEGLGFT</sequence>
<evidence type="ECO:0008006" key="3">
    <source>
        <dbReference type="Google" id="ProtNLM"/>
    </source>
</evidence>